<protein>
    <submittedName>
        <fullName evidence="1">Uncharacterized protein</fullName>
    </submittedName>
</protein>
<dbReference type="RefSeq" id="YP_007007163.1">
    <property type="nucleotide sequence ID" value="NC_019526.1"/>
</dbReference>
<organism evidence="1 2">
    <name type="scientific">Klebsiella phage vB_KleM_RaK2</name>
    <dbReference type="NCBI Taxonomy" id="1147094"/>
    <lineage>
        <taxon>Viruses</taxon>
        <taxon>Duplodnaviria</taxon>
        <taxon>Heunggongvirae</taxon>
        <taxon>Uroviricota</taxon>
        <taxon>Caudoviricetes</taxon>
        <taxon>Alcyoneusvirus</taxon>
        <taxon>Alcyoneusvirus RaK2</taxon>
    </lineage>
</organism>
<dbReference type="GeneID" id="14012597"/>
<proteinExistence type="predicted"/>
<dbReference type="Proteomes" id="UP000007524">
    <property type="component" value="Segment"/>
</dbReference>
<name>H6X3G5_9CAUD</name>
<evidence type="ECO:0000313" key="2">
    <source>
        <dbReference type="Proteomes" id="UP000007524"/>
    </source>
</evidence>
<dbReference type="KEGG" id="vg:14012597"/>
<accession>H6X3G5</accession>
<evidence type="ECO:0000313" key="1">
    <source>
        <dbReference type="EMBL" id="AFA44281.1"/>
    </source>
</evidence>
<keyword evidence="2" id="KW-1185">Reference proteome</keyword>
<reference evidence="1 2" key="1">
    <citation type="journal article" date="2012" name="J. Virol.">
        <title>Genome of Klebsiella sp.-Infecting Bacteriophage vB_KleM_RaK2.</title>
        <authorList>
            <person name="Simoliunas E."/>
            <person name="Kaliniene L."/>
            <person name="Truncaite L."/>
            <person name="Klausa V."/>
            <person name="Zajanckauskaite A."/>
            <person name="Meskys R."/>
        </authorList>
    </citation>
    <scope>NUCLEOTIDE SEQUENCE [LARGE SCALE GENOMIC DNA]</scope>
</reference>
<sequence>MSVDINILNPVGSISTDLFQFNAPTGVLPDLVLKYENPNKVLDLAHPDLVPLIERMLKEIKKFDSRDCVIDYKVRSLKSGDPGSTIPGFHIDCCNDIHDDFEPETHLIYSTVQGTSFAVNPIDVSRYNSVHEVLKNESITEVIGSTESVHRFTSKVLHRCPIIEHDCQRILIRVTSGFKDRLKRNRK</sequence>
<dbReference type="EMBL" id="JQ513383">
    <property type="protein sequence ID" value="AFA44281.1"/>
    <property type="molecule type" value="Genomic_DNA"/>
</dbReference>
<dbReference type="OrthoDB" id="11161at10239"/>
<gene>
    <name evidence="1" type="ORF">RaK2_00008</name>
</gene>